<evidence type="ECO:0000313" key="2">
    <source>
        <dbReference type="EMBL" id="SET86713.1"/>
    </source>
</evidence>
<dbReference type="EMBL" id="FOIN01000059">
    <property type="protein sequence ID" value="SET86713.1"/>
    <property type="molecule type" value="Genomic_DNA"/>
</dbReference>
<accession>A0A1I0HRD9</accession>
<dbReference type="GeneID" id="78289572"/>
<feature type="coiled-coil region" evidence="1">
    <location>
        <begin position="29"/>
        <end position="56"/>
    </location>
</feature>
<dbReference type="RefSeq" id="WP_092356804.1">
    <property type="nucleotide sequence ID" value="NZ_FOIN01000059.1"/>
</dbReference>
<keyword evidence="1" id="KW-0175">Coiled coil</keyword>
<keyword evidence="3" id="KW-1185">Reference proteome</keyword>
<proteinExistence type="predicted"/>
<protein>
    <submittedName>
        <fullName evidence="2">Uncharacterized protein</fullName>
    </submittedName>
</protein>
<evidence type="ECO:0000313" key="3">
    <source>
        <dbReference type="Proteomes" id="UP000198558"/>
    </source>
</evidence>
<gene>
    <name evidence="2" type="ORF">SAMN04489758_1597</name>
</gene>
<evidence type="ECO:0000256" key="1">
    <source>
        <dbReference type="SAM" id="Coils"/>
    </source>
</evidence>
<reference evidence="3" key="1">
    <citation type="submission" date="2016-10" db="EMBL/GenBank/DDBJ databases">
        <authorList>
            <person name="Varghese N."/>
            <person name="Submissions S."/>
        </authorList>
    </citation>
    <scope>NUCLEOTIDE SEQUENCE [LARGE SCALE GENOMIC DNA]</scope>
    <source>
        <strain evidence="3">DSM 1551</strain>
    </source>
</reference>
<sequence length="109" mass="12577">MIKDGTDIDHCTVDFEGDSGETKCPSKQIKIADSVKKEYEDMLNDLEMKEEDLMDSLVWFDTEKSPIIQKELTNTYNEQKPLTNNEVINAFKNNKFIFVESSDGDLNFK</sequence>
<dbReference type="AlphaFoldDB" id="A0A1I0HRD9"/>
<dbReference type="Proteomes" id="UP000198558">
    <property type="component" value="Unassembled WGS sequence"/>
</dbReference>
<name>A0A1I0HRD9_9FIRM</name>
<organism evidence="2 3">
    <name type="scientific">Thomasclavelia cocleata</name>
    <dbReference type="NCBI Taxonomy" id="69824"/>
    <lineage>
        <taxon>Bacteria</taxon>
        <taxon>Bacillati</taxon>
        <taxon>Bacillota</taxon>
        <taxon>Erysipelotrichia</taxon>
        <taxon>Erysipelotrichales</taxon>
        <taxon>Coprobacillaceae</taxon>
        <taxon>Thomasclavelia</taxon>
    </lineage>
</organism>